<accession>A0A2M7Z4G9</accession>
<dbReference type="InterPro" id="IPR012902">
    <property type="entry name" value="N_methyl_site"/>
</dbReference>
<dbReference type="InterPro" id="IPR045584">
    <property type="entry name" value="Pilin-like"/>
</dbReference>
<comment type="caution">
    <text evidence="7">The sequence shown here is derived from an EMBL/GenBank/DDBJ whole genome shotgun (WGS) entry which is preliminary data.</text>
</comment>
<dbReference type="GO" id="GO:0016020">
    <property type="term" value="C:membrane"/>
    <property type="evidence" value="ECO:0007669"/>
    <property type="project" value="UniProtKB-SubCell"/>
</dbReference>
<evidence type="ECO:0000256" key="5">
    <source>
        <dbReference type="ARBA" id="ARBA00023136"/>
    </source>
</evidence>
<dbReference type="EMBL" id="PFVR01000091">
    <property type="protein sequence ID" value="PJA84066.1"/>
    <property type="molecule type" value="Genomic_DNA"/>
</dbReference>
<dbReference type="AlphaFoldDB" id="A0A2M7Z4G9"/>
<evidence type="ECO:0000256" key="2">
    <source>
        <dbReference type="ARBA" id="ARBA00022481"/>
    </source>
</evidence>
<evidence type="ECO:0000256" key="6">
    <source>
        <dbReference type="SAM" id="Phobius"/>
    </source>
</evidence>
<dbReference type="GO" id="GO:0015628">
    <property type="term" value="P:protein secretion by the type II secretion system"/>
    <property type="evidence" value="ECO:0007669"/>
    <property type="project" value="InterPro"/>
</dbReference>
<dbReference type="PANTHER" id="PTHR30093:SF44">
    <property type="entry name" value="TYPE II SECRETION SYSTEM CORE PROTEIN G"/>
    <property type="match status" value="1"/>
</dbReference>
<evidence type="ECO:0000313" key="8">
    <source>
        <dbReference type="Proteomes" id="UP000231034"/>
    </source>
</evidence>
<keyword evidence="5 6" id="KW-0472">Membrane</keyword>
<proteinExistence type="predicted"/>
<evidence type="ECO:0008006" key="9">
    <source>
        <dbReference type="Google" id="ProtNLM"/>
    </source>
</evidence>
<reference evidence="8" key="1">
    <citation type="submission" date="2017-09" db="EMBL/GenBank/DDBJ databases">
        <title>Depth-based differentiation of microbial function through sediment-hosted aquifers and enrichment of novel symbionts in the deep terrestrial subsurface.</title>
        <authorList>
            <person name="Probst A.J."/>
            <person name="Ladd B."/>
            <person name="Jarett J.K."/>
            <person name="Geller-Mcgrath D.E."/>
            <person name="Sieber C.M.K."/>
            <person name="Emerson J.B."/>
            <person name="Anantharaman K."/>
            <person name="Thomas B.C."/>
            <person name="Malmstrom R."/>
            <person name="Stieglmeier M."/>
            <person name="Klingl A."/>
            <person name="Woyke T."/>
            <person name="Ryan C.M."/>
            <person name="Banfield J.F."/>
        </authorList>
    </citation>
    <scope>NUCLEOTIDE SEQUENCE [LARGE SCALE GENOMIC DNA]</scope>
</reference>
<dbReference type="Pfam" id="PF07963">
    <property type="entry name" value="N_methyl"/>
    <property type="match status" value="1"/>
</dbReference>
<keyword evidence="2" id="KW-0488">Methylation</keyword>
<dbReference type="Gene3D" id="3.30.700.10">
    <property type="entry name" value="Glycoprotein, Type 4 Pilin"/>
    <property type="match status" value="1"/>
</dbReference>
<dbReference type="PRINTS" id="PR00813">
    <property type="entry name" value="BCTERIALGSPG"/>
</dbReference>
<dbReference type="GO" id="GO:0015627">
    <property type="term" value="C:type II protein secretion system complex"/>
    <property type="evidence" value="ECO:0007669"/>
    <property type="project" value="InterPro"/>
</dbReference>
<dbReference type="SUPFAM" id="SSF54523">
    <property type="entry name" value="Pili subunits"/>
    <property type="match status" value="1"/>
</dbReference>
<feature type="transmembrane region" description="Helical" evidence="6">
    <location>
        <begin position="28"/>
        <end position="51"/>
    </location>
</feature>
<dbReference type="Proteomes" id="UP000231034">
    <property type="component" value="Unassembled WGS sequence"/>
</dbReference>
<organism evidence="7 8">
    <name type="scientific">Candidatus Nealsonbacteria bacterium CG_4_9_14_3_um_filter_37_13</name>
    <dbReference type="NCBI Taxonomy" id="1974695"/>
    <lineage>
        <taxon>Bacteria</taxon>
        <taxon>Candidatus Nealsoniibacteriota</taxon>
    </lineage>
</organism>
<evidence type="ECO:0000256" key="4">
    <source>
        <dbReference type="ARBA" id="ARBA00022989"/>
    </source>
</evidence>
<keyword evidence="4 6" id="KW-1133">Transmembrane helix</keyword>
<dbReference type="NCBIfam" id="TIGR02532">
    <property type="entry name" value="IV_pilin_GFxxxE"/>
    <property type="match status" value="1"/>
</dbReference>
<gene>
    <name evidence="7" type="ORF">CO145_02510</name>
</gene>
<dbReference type="InterPro" id="IPR000983">
    <property type="entry name" value="Bac_GSPG_pilin"/>
</dbReference>
<name>A0A2M7Z4G9_9BACT</name>
<sequence>MSHLVSNNQLNKKLNMVMPSFNVKHRSAGFTLIELLVVIAIIGLLSSIVLASLQGARAMARDAIRKSDLRQLQLALESYFSSNNAYPSTGGSWWGVCVNGGSRDTSGPNAYIPGLTPVYASVLPVDPLDNRTGWSGYLYRSDGTNYKLLSHSVGPESFPSAGQVFYDPVRPTWAWMLCSEEPACSSW</sequence>
<protein>
    <recommendedName>
        <fullName evidence="9">Type II secretion system protein GspG C-terminal domain-containing protein</fullName>
    </recommendedName>
</protein>
<dbReference type="PROSITE" id="PS00409">
    <property type="entry name" value="PROKAR_NTER_METHYL"/>
    <property type="match status" value="1"/>
</dbReference>
<keyword evidence="3 6" id="KW-0812">Transmembrane</keyword>
<comment type="subcellular location">
    <subcellularLocation>
        <location evidence="1">Membrane</location>
        <topology evidence="1">Single-pass membrane protein</topology>
    </subcellularLocation>
</comment>
<dbReference type="PANTHER" id="PTHR30093">
    <property type="entry name" value="GENERAL SECRETION PATHWAY PROTEIN G"/>
    <property type="match status" value="1"/>
</dbReference>
<evidence type="ECO:0000256" key="1">
    <source>
        <dbReference type="ARBA" id="ARBA00004167"/>
    </source>
</evidence>
<evidence type="ECO:0000313" key="7">
    <source>
        <dbReference type="EMBL" id="PJA84066.1"/>
    </source>
</evidence>
<evidence type="ECO:0000256" key="3">
    <source>
        <dbReference type="ARBA" id="ARBA00022692"/>
    </source>
</evidence>